<evidence type="ECO:0000256" key="2">
    <source>
        <dbReference type="ARBA" id="ARBA00022737"/>
    </source>
</evidence>
<dbReference type="Pfam" id="PF00581">
    <property type="entry name" value="Rhodanese"/>
    <property type="match status" value="2"/>
</dbReference>
<proteinExistence type="predicted"/>
<dbReference type="EMBL" id="CP034563">
    <property type="protein sequence ID" value="AZQ65424.1"/>
    <property type="molecule type" value="Genomic_DNA"/>
</dbReference>
<keyword evidence="2" id="KW-0677">Repeat</keyword>
<dbReference type="SMART" id="SM00450">
    <property type="entry name" value="RHOD"/>
    <property type="match status" value="2"/>
</dbReference>
<reference evidence="4 5" key="1">
    <citation type="submission" date="2018-12" db="EMBL/GenBank/DDBJ databases">
        <title>Flammeovirga pectinis sp. nov., isolated from the gut of the Korean scallop, Patinopecten yessoensis.</title>
        <authorList>
            <person name="Bae J.-W."/>
            <person name="Jeong Y.-S."/>
            <person name="Kang W."/>
        </authorList>
    </citation>
    <scope>NUCLEOTIDE SEQUENCE [LARGE SCALE GENOMIC DNA]</scope>
    <source>
        <strain evidence="4 5">L12M1</strain>
    </source>
</reference>
<sequence length="276" mass="30678">MMNTIISAQELFEIINQPNVIVLDASQPGDKVGLTPKNPGLQILNARTFDLKNDFSDQNNPLPNTLQNAKDFENACRNLGINNNSIVVIYDNLGIFTSPRAWWMFKSMGFDNVHVLDGGLDSWLSNGYSIEKISKKEYPKGDFTAKFSSKNVVDAAKVNTNISTKEYQLIDARGAQRFDGTVEEPRAGIRSGHIPNALNLPFKSLLKDGKFKSEEERRELFDALNLDDKPLIFSCGSGVTACVVYLASEGILNQEKAVYDGSWSEWGQSDFPIIKS</sequence>
<dbReference type="AlphaFoldDB" id="A0A3Q9FVK4"/>
<dbReference type="CDD" id="cd01449">
    <property type="entry name" value="TST_Repeat_2"/>
    <property type="match status" value="1"/>
</dbReference>
<accession>A0A3Q9FVK4</accession>
<dbReference type="InterPro" id="IPR045078">
    <property type="entry name" value="TST/MPST-like"/>
</dbReference>
<keyword evidence="5" id="KW-1185">Reference proteome</keyword>
<evidence type="ECO:0000259" key="3">
    <source>
        <dbReference type="PROSITE" id="PS50206"/>
    </source>
</evidence>
<name>A0A3Q9FVK4_9BACT</name>
<evidence type="ECO:0000256" key="1">
    <source>
        <dbReference type="ARBA" id="ARBA00022679"/>
    </source>
</evidence>
<dbReference type="KEGG" id="fll:EI427_24755"/>
<dbReference type="Gene3D" id="3.40.250.10">
    <property type="entry name" value="Rhodanese-like domain"/>
    <property type="match status" value="2"/>
</dbReference>
<evidence type="ECO:0000313" key="4">
    <source>
        <dbReference type="EMBL" id="AZQ65424.1"/>
    </source>
</evidence>
<evidence type="ECO:0000313" key="5">
    <source>
        <dbReference type="Proteomes" id="UP000267268"/>
    </source>
</evidence>
<dbReference type="Proteomes" id="UP000267268">
    <property type="component" value="Chromosome 2"/>
</dbReference>
<dbReference type="GO" id="GO:0004792">
    <property type="term" value="F:thiosulfate-cyanide sulfurtransferase activity"/>
    <property type="evidence" value="ECO:0007669"/>
    <property type="project" value="TreeGrafter"/>
</dbReference>
<feature type="domain" description="Rhodanese" evidence="3">
    <location>
        <begin position="163"/>
        <end position="275"/>
    </location>
</feature>
<dbReference type="PROSITE" id="PS50206">
    <property type="entry name" value="RHODANESE_3"/>
    <property type="match status" value="2"/>
</dbReference>
<feature type="domain" description="Rhodanese" evidence="3">
    <location>
        <begin position="16"/>
        <end position="132"/>
    </location>
</feature>
<dbReference type="SUPFAM" id="SSF52821">
    <property type="entry name" value="Rhodanese/Cell cycle control phosphatase"/>
    <property type="match status" value="2"/>
</dbReference>
<organism evidence="4 5">
    <name type="scientific">Flammeovirga pectinis</name>
    <dbReference type="NCBI Taxonomy" id="2494373"/>
    <lineage>
        <taxon>Bacteria</taxon>
        <taxon>Pseudomonadati</taxon>
        <taxon>Bacteroidota</taxon>
        <taxon>Cytophagia</taxon>
        <taxon>Cytophagales</taxon>
        <taxon>Flammeovirgaceae</taxon>
        <taxon>Flammeovirga</taxon>
    </lineage>
</organism>
<gene>
    <name evidence="4" type="ORF">EI427_24755</name>
</gene>
<dbReference type="OrthoDB" id="9770030at2"/>
<dbReference type="InterPro" id="IPR036873">
    <property type="entry name" value="Rhodanese-like_dom_sf"/>
</dbReference>
<dbReference type="CDD" id="cd01448">
    <property type="entry name" value="TST_Repeat_1"/>
    <property type="match status" value="1"/>
</dbReference>
<dbReference type="PANTHER" id="PTHR11364:SF27">
    <property type="entry name" value="SULFURTRANSFERASE"/>
    <property type="match status" value="1"/>
</dbReference>
<dbReference type="FunFam" id="3.40.250.10:FF:000001">
    <property type="entry name" value="Sulfurtransferase"/>
    <property type="match status" value="1"/>
</dbReference>
<dbReference type="PANTHER" id="PTHR11364">
    <property type="entry name" value="THIOSULFATE SULFERTANSFERASE"/>
    <property type="match status" value="1"/>
</dbReference>
<keyword evidence="1 4" id="KW-0808">Transferase</keyword>
<dbReference type="InterPro" id="IPR001763">
    <property type="entry name" value="Rhodanese-like_dom"/>
</dbReference>
<protein>
    <submittedName>
        <fullName evidence="4">Sulfurtransferase</fullName>
    </submittedName>
</protein>